<evidence type="ECO:0000313" key="1">
    <source>
        <dbReference type="EMBL" id="KAK4025953.1"/>
    </source>
</evidence>
<reference evidence="1 2" key="1">
    <citation type="journal article" date="2023" name="Nucleic Acids Res.">
        <title>The hologenome of Daphnia magna reveals possible DNA methylation and microbiome-mediated evolution of the host genome.</title>
        <authorList>
            <person name="Chaturvedi A."/>
            <person name="Li X."/>
            <person name="Dhandapani V."/>
            <person name="Marshall H."/>
            <person name="Kissane S."/>
            <person name="Cuenca-Cambronero M."/>
            <person name="Asole G."/>
            <person name="Calvet F."/>
            <person name="Ruiz-Romero M."/>
            <person name="Marangio P."/>
            <person name="Guigo R."/>
            <person name="Rago D."/>
            <person name="Mirbahai L."/>
            <person name="Eastwood N."/>
            <person name="Colbourne J.K."/>
            <person name="Zhou J."/>
            <person name="Mallon E."/>
            <person name="Orsini L."/>
        </authorList>
    </citation>
    <scope>NUCLEOTIDE SEQUENCE [LARGE SCALE GENOMIC DNA]</scope>
    <source>
        <strain evidence="1">LRV0_1</strain>
    </source>
</reference>
<keyword evidence="2" id="KW-1185">Reference proteome</keyword>
<protein>
    <submittedName>
        <fullName evidence="1">Uncharacterized protein</fullName>
    </submittedName>
</protein>
<accession>A0ABR0ALF2</accession>
<name>A0ABR0ALF2_9CRUS</name>
<dbReference type="EMBL" id="JAOYFB010000038">
    <property type="protein sequence ID" value="KAK4025953.1"/>
    <property type="molecule type" value="Genomic_DNA"/>
</dbReference>
<sequence>MAFISLAMRTGAAHRKWELILEVSKGLELTNPTSSDPIICHESIPYFLELEEESQDTKTDSKTPGIINQ</sequence>
<proteinExistence type="predicted"/>
<dbReference type="Proteomes" id="UP001234178">
    <property type="component" value="Unassembled WGS sequence"/>
</dbReference>
<evidence type="ECO:0000313" key="2">
    <source>
        <dbReference type="Proteomes" id="UP001234178"/>
    </source>
</evidence>
<comment type="caution">
    <text evidence="1">The sequence shown here is derived from an EMBL/GenBank/DDBJ whole genome shotgun (WGS) entry which is preliminary data.</text>
</comment>
<gene>
    <name evidence="1" type="ORF">OUZ56_014985</name>
</gene>
<organism evidence="1 2">
    <name type="scientific">Daphnia magna</name>
    <dbReference type="NCBI Taxonomy" id="35525"/>
    <lineage>
        <taxon>Eukaryota</taxon>
        <taxon>Metazoa</taxon>
        <taxon>Ecdysozoa</taxon>
        <taxon>Arthropoda</taxon>
        <taxon>Crustacea</taxon>
        <taxon>Branchiopoda</taxon>
        <taxon>Diplostraca</taxon>
        <taxon>Cladocera</taxon>
        <taxon>Anomopoda</taxon>
        <taxon>Daphniidae</taxon>
        <taxon>Daphnia</taxon>
    </lineage>
</organism>